<proteinExistence type="predicted"/>
<name>A0ABZ0Y5T6_9BURK</name>
<reference evidence="1 2" key="1">
    <citation type="submission" date="2023-11" db="EMBL/GenBank/DDBJ databases">
        <title>MicrobeMod: A computational toolkit for identifying prokaryotic methylation and restriction-modification with nanopore sequencing.</title>
        <authorList>
            <person name="Crits-Christoph A."/>
            <person name="Kang S.C."/>
            <person name="Lee H."/>
            <person name="Ostrov N."/>
        </authorList>
    </citation>
    <scope>NUCLEOTIDE SEQUENCE [LARGE SCALE GENOMIC DNA]</scope>
    <source>
        <strain evidence="1 2">ATCC 25935</strain>
    </source>
</reference>
<protein>
    <submittedName>
        <fullName evidence="1">Uncharacterized protein</fullName>
    </submittedName>
</protein>
<gene>
    <name evidence="1" type="ORF">SR858_11005</name>
</gene>
<dbReference type="RefSeq" id="WP_019920833.1">
    <property type="nucleotide sequence ID" value="NZ_CP140152.1"/>
</dbReference>
<sequence length="106" mass="11122">MTGRILIVGSGDGRRLTAMLAVSATSLGQALIAASKQYEEAAVRGRIEAELAALELSAINSAAKFRDLAAAMAKFQVAPVEFPMQRAGAPAFGSARPYLKKKKGRS</sequence>
<dbReference type="EMBL" id="CP140152">
    <property type="protein sequence ID" value="WQH06827.1"/>
    <property type="molecule type" value="Genomic_DNA"/>
</dbReference>
<accession>A0ABZ0Y5T6</accession>
<organism evidence="1 2">
    <name type="scientific">Duganella zoogloeoides</name>
    <dbReference type="NCBI Taxonomy" id="75659"/>
    <lineage>
        <taxon>Bacteria</taxon>
        <taxon>Pseudomonadati</taxon>
        <taxon>Pseudomonadota</taxon>
        <taxon>Betaproteobacteria</taxon>
        <taxon>Burkholderiales</taxon>
        <taxon>Oxalobacteraceae</taxon>
        <taxon>Telluria group</taxon>
        <taxon>Duganella</taxon>
    </lineage>
</organism>
<keyword evidence="2" id="KW-1185">Reference proteome</keyword>
<evidence type="ECO:0000313" key="1">
    <source>
        <dbReference type="EMBL" id="WQH06827.1"/>
    </source>
</evidence>
<evidence type="ECO:0000313" key="2">
    <source>
        <dbReference type="Proteomes" id="UP001326110"/>
    </source>
</evidence>
<dbReference type="GeneID" id="43162672"/>
<dbReference type="Proteomes" id="UP001326110">
    <property type="component" value="Chromosome"/>
</dbReference>